<accession>A0A9Q5BZL5</accession>
<dbReference type="Proteomes" id="UP000601587">
    <property type="component" value="Unassembled WGS sequence"/>
</dbReference>
<dbReference type="AlphaFoldDB" id="A0A9Q5BZL5"/>
<name>A0A9Q5BZL5_LACHE</name>
<comment type="caution">
    <text evidence="1">The sequence shown here is derived from an EMBL/GenBank/DDBJ whole genome shotgun (WGS) entry which is preliminary data.</text>
</comment>
<organism evidence="1 2">
    <name type="scientific">Lactobacillus helveticus</name>
    <name type="common">Lactobacillus suntoryeus</name>
    <dbReference type="NCBI Taxonomy" id="1587"/>
    <lineage>
        <taxon>Bacteria</taxon>
        <taxon>Bacillati</taxon>
        <taxon>Bacillota</taxon>
        <taxon>Bacilli</taxon>
        <taxon>Lactobacillales</taxon>
        <taxon>Lactobacillaceae</taxon>
        <taxon>Lactobacillus</taxon>
    </lineage>
</organism>
<reference evidence="1" key="1">
    <citation type="submission" date="2019-09" db="EMBL/GenBank/DDBJ databases">
        <title>Comparative genomic analysis of Lactobacillus helveticus.</title>
        <authorList>
            <person name="Zhang H."/>
            <person name="Chen Y."/>
            <person name="Zhong Z."/>
        </authorList>
    </citation>
    <scope>NUCLEOTIDE SEQUENCE</scope>
    <source>
        <strain evidence="1">IMAU50013</strain>
    </source>
</reference>
<gene>
    <name evidence="1" type="ORF">IMAU50013_02085</name>
</gene>
<sequence length="52" mass="6397">MANKNLTNAKIAKKDEFYTRWEEIEKEVNAYLEYNKNVFRDKTILWLYNFSC</sequence>
<protein>
    <submittedName>
        <fullName evidence="1">Uncharacterized protein</fullName>
    </submittedName>
</protein>
<evidence type="ECO:0000313" key="1">
    <source>
        <dbReference type="EMBL" id="NRN92519.1"/>
    </source>
</evidence>
<dbReference type="RefSeq" id="WP_217268857.1">
    <property type="nucleotide sequence ID" value="NZ_CP150826.1"/>
</dbReference>
<dbReference type="EMBL" id="WCGB01000090">
    <property type="protein sequence ID" value="NRN92519.1"/>
    <property type="molecule type" value="Genomic_DNA"/>
</dbReference>
<evidence type="ECO:0000313" key="2">
    <source>
        <dbReference type="Proteomes" id="UP000601587"/>
    </source>
</evidence>
<proteinExistence type="predicted"/>
<dbReference type="Pfam" id="PF13651">
    <property type="entry name" value="EcoRI_methylase"/>
    <property type="match status" value="1"/>
</dbReference>
<dbReference type="InterPro" id="IPR025247">
    <property type="entry name" value="EcoRI-like_methylase"/>
</dbReference>